<evidence type="ECO:0000259" key="16">
    <source>
        <dbReference type="Pfam" id="PF20687"/>
    </source>
</evidence>
<evidence type="ECO:0000256" key="12">
    <source>
        <dbReference type="ARBA" id="ARBA00048348"/>
    </source>
</evidence>
<reference evidence="17 18" key="1">
    <citation type="submission" date="2017-02" db="EMBL/GenBank/DDBJ databases">
        <title>Genome sequence of the nitrite-oxidizing bacterium Nitrobacter vulgaris strain Ab1.</title>
        <authorList>
            <person name="Mellbye B.L."/>
            <person name="Davis E.W."/>
            <person name="Spieck E."/>
            <person name="Chang J.H."/>
            <person name="Bottomley P.J."/>
            <person name="Sayavedra-Soto L.A."/>
        </authorList>
    </citation>
    <scope>NUCLEOTIDE SEQUENCE [LARGE SCALE GENOMIC DNA]</scope>
    <source>
        <strain evidence="17 18">Ab1</strain>
    </source>
</reference>
<evidence type="ECO:0000256" key="3">
    <source>
        <dbReference type="ARBA" id="ARBA00022723"/>
    </source>
</evidence>
<dbReference type="Pfam" id="PF20687">
    <property type="entry name" value="CsoSCA_N"/>
    <property type="match status" value="1"/>
</dbReference>
<evidence type="ECO:0000256" key="7">
    <source>
        <dbReference type="ARBA" id="ARBA00023587"/>
    </source>
</evidence>
<dbReference type="InterPro" id="IPR048620">
    <property type="entry name" value="CsoSCA_C"/>
</dbReference>
<dbReference type="Pfam" id="PF08936">
    <property type="entry name" value="CsoSCA_C"/>
    <property type="match status" value="1"/>
</dbReference>
<dbReference type="Proteomes" id="UP000189940">
    <property type="component" value="Unassembled WGS sequence"/>
</dbReference>
<evidence type="ECO:0000256" key="2">
    <source>
        <dbReference type="ARBA" id="ARBA00012925"/>
    </source>
</evidence>
<feature type="domain" description="Carboxysome Shell Carbonic Anhydrase N-terminal" evidence="16">
    <location>
        <begin position="49"/>
        <end position="139"/>
    </location>
</feature>
<dbReference type="GO" id="GO:0031470">
    <property type="term" value="C:carboxysome"/>
    <property type="evidence" value="ECO:0007669"/>
    <property type="project" value="UniProtKB-SubCell"/>
</dbReference>
<evidence type="ECO:0000256" key="4">
    <source>
        <dbReference type="ARBA" id="ARBA00022833"/>
    </source>
</evidence>
<dbReference type="InterPro" id="IPR048619">
    <property type="entry name" value="CsoSCA_N"/>
</dbReference>
<keyword evidence="6" id="KW-0120">Carbon dioxide fixation</keyword>
<dbReference type="InterPro" id="IPR048539">
    <property type="entry name" value="CsoSCA_cat"/>
</dbReference>
<keyword evidence="8" id="KW-1282">Carboxysome</keyword>
<evidence type="ECO:0000256" key="11">
    <source>
        <dbReference type="ARBA" id="ARBA00024446"/>
    </source>
</evidence>
<keyword evidence="3" id="KW-0479">Metal-binding</keyword>
<dbReference type="OrthoDB" id="544846at2"/>
<dbReference type="GO" id="GO:0015977">
    <property type="term" value="P:carbon fixation"/>
    <property type="evidence" value="ECO:0007669"/>
    <property type="project" value="UniProtKB-UniRule"/>
</dbReference>
<evidence type="ECO:0000256" key="13">
    <source>
        <dbReference type="NCBIfam" id="TIGR02701"/>
    </source>
</evidence>
<feature type="domain" description="Carboxysome Shell Carbonic Anhydrase C-terminal" evidence="14">
    <location>
        <begin position="392"/>
        <end position="507"/>
    </location>
</feature>
<dbReference type="AlphaFoldDB" id="A0A1V4I1R4"/>
<evidence type="ECO:0000256" key="6">
    <source>
        <dbReference type="ARBA" id="ARBA00023300"/>
    </source>
</evidence>
<dbReference type="Gene3D" id="3.30.1330.140">
    <property type="entry name" value="Carboxysome Shell Carbonic Anhydrase, C-terminal domain"/>
    <property type="match status" value="1"/>
</dbReference>
<evidence type="ECO:0000256" key="5">
    <source>
        <dbReference type="ARBA" id="ARBA00023239"/>
    </source>
</evidence>
<evidence type="ECO:0000256" key="1">
    <source>
        <dbReference type="ARBA" id="ARBA00001947"/>
    </source>
</evidence>
<evidence type="ECO:0000256" key="8">
    <source>
        <dbReference type="ARBA" id="ARBA00023669"/>
    </source>
</evidence>
<evidence type="ECO:0000256" key="9">
    <source>
        <dbReference type="ARBA" id="ARBA00024021"/>
    </source>
</evidence>
<evidence type="ECO:0000259" key="14">
    <source>
        <dbReference type="Pfam" id="PF08936"/>
    </source>
</evidence>
<sequence length="513" mass="57324">MFDLTLRRAVKRRKALRRKASPVAAATPVAAAMLDRPARMTGREQMCEHALVDRDLNRLLFDYERTVRSRFTRIVEVLKRISTYQHDENFIGRARQLAREQLGFDLPTQVLEDAWVSGLDLSTLHSRCIFSSLKLSVDNAQTEQIGWRQRLPLDENFLRSCGYHTVDISPCSDGRLQGVGAYVLRFLPGPNVRVKGYAGALFNVEANVSDWAEREIKRLSGAMVDGDRLNFLKIAVYHFSSSSPDNHGCAAHGSNDRQATEAALQRLCELRSAIDRTFGTGAVPDVLLIGVDTDLDALRIHLPDGFGEPSAHRYFETAQIYRDTLGLSPEAARVHIAETVAVAEGMDDGSQGTDRMHEGMRRLVLALAEANLSQIEYVIKHHTGRYKTIGHDEEYIIAGEKLRPLQLRNLFYLAHLNTMEEGAPDMDVGIDIFTKLNAAHGLPVPVLVHFEYDARVPKSRERAIARGRRVRDAIKARYSDLAARGLLNCAIAVSERGGDERCTFVADNAVDDH</sequence>
<name>A0A1V4I1R4_NITVU</name>
<evidence type="ECO:0000313" key="18">
    <source>
        <dbReference type="Proteomes" id="UP000189940"/>
    </source>
</evidence>
<evidence type="ECO:0000256" key="10">
    <source>
        <dbReference type="ARBA" id="ARBA00024121"/>
    </source>
</evidence>
<comment type="similarity">
    <text evidence="9">Belongs to the beta-class carbonic anhydrase family. CsoSCA subfamily.</text>
</comment>
<dbReference type="GO" id="GO:0046872">
    <property type="term" value="F:metal ion binding"/>
    <property type="evidence" value="ECO:0007669"/>
    <property type="project" value="UniProtKB-KW"/>
</dbReference>
<dbReference type="NCBIfam" id="TIGR02701">
    <property type="entry name" value="shell_carb_anhy"/>
    <property type="match status" value="1"/>
</dbReference>
<keyword evidence="4" id="KW-0862">Zinc</keyword>
<keyword evidence="18" id="KW-1185">Reference proteome</keyword>
<feature type="domain" description="Carboxysome Shell Carbonic Anhydrase catalytic" evidence="15">
    <location>
        <begin position="155"/>
        <end position="391"/>
    </location>
</feature>
<protein>
    <recommendedName>
        <fullName evidence="10 13">Carboxysome shell carbonic anhydrase</fullName>
        <ecNumber evidence="2 13">4.2.1.1</ecNumber>
    </recommendedName>
</protein>
<comment type="cofactor">
    <cofactor evidence="1">
        <name>Zn(2+)</name>
        <dbReference type="ChEBI" id="CHEBI:29105"/>
    </cofactor>
</comment>
<dbReference type="Pfam" id="PF20686">
    <property type="entry name" value="CsoSCA_cat"/>
    <property type="match status" value="1"/>
</dbReference>
<comment type="catalytic activity">
    <reaction evidence="12">
        <text>hydrogencarbonate + H(+) = CO2 + H2O</text>
        <dbReference type="Rhea" id="RHEA:10748"/>
        <dbReference type="ChEBI" id="CHEBI:15377"/>
        <dbReference type="ChEBI" id="CHEBI:15378"/>
        <dbReference type="ChEBI" id="CHEBI:16526"/>
        <dbReference type="ChEBI" id="CHEBI:17544"/>
        <dbReference type="EC" id="4.2.1.1"/>
    </reaction>
</comment>
<dbReference type="GO" id="GO:0004089">
    <property type="term" value="F:carbonate dehydratase activity"/>
    <property type="evidence" value="ECO:0007669"/>
    <property type="project" value="UniProtKB-UniRule"/>
</dbReference>
<dbReference type="InterPro" id="IPR043066">
    <property type="entry name" value="CsoSCA_C_sf"/>
</dbReference>
<evidence type="ECO:0000259" key="15">
    <source>
        <dbReference type="Pfam" id="PF20686"/>
    </source>
</evidence>
<proteinExistence type="inferred from homology"/>
<dbReference type="STRING" id="29421.B2M20_04990"/>
<comment type="subcellular location">
    <subcellularLocation>
        <location evidence="7">Carboxysome</location>
    </subcellularLocation>
</comment>
<gene>
    <name evidence="17" type="ORF">B2M20_04990</name>
</gene>
<dbReference type="Gene3D" id="1.20.120.1310">
    <property type="entry name" value="Carboxysome Shell Carbonic Anhydrase, N-terminal helical domain"/>
    <property type="match status" value="1"/>
</dbReference>
<dbReference type="InterPro" id="IPR014074">
    <property type="entry name" value="Carboxysome_shell_carb_anhy"/>
</dbReference>
<evidence type="ECO:0000313" key="17">
    <source>
        <dbReference type="EMBL" id="OPH83770.1"/>
    </source>
</evidence>
<dbReference type="EMBL" id="MWPQ01000023">
    <property type="protein sequence ID" value="OPH83770.1"/>
    <property type="molecule type" value="Genomic_DNA"/>
</dbReference>
<dbReference type="EC" id="4.2.1.1" evidence="2 13"/>
<keyword evidence="11" id="KW-1283">Bacterial microcompartment</keyword>
<keyword evidence="5" id="KW-0456">Lyase</keyword>
<dbReference type="InterPro" id="IPR043065">
    <property type="entry name" value="CsoSCA_N_sf"/>
</dbReference>
<accession>A0A1V4I1R4</accession>
<comment type="caution">
    <text evidence="17">The sequence shown here is derived from an EMBL/GenBank/DDBJ whole genome shotgun (WGS) entry which is preliminary data.</text>
</comment>
<organism evidence="17 18">
    <name type="scientific">Nitrobacter vulgaris</name>
    <dbReference type="NCBI Taxonomy" id="29421"/>
    <lineage>
        <taxon>Bacteria</taxon>
        <taxon>Pseudomonadati</taxon>
        <taxon>Pseudomonadota</taxon>
        <taxon>Alphaproteobacteria</taxon>
        <taxon>Hyphomicrobiales</taxon>
        <taxon>Nitrobacteraceae</taxon>
        <taxon>Nitrobacter</taxon>
    </lineage>
</organism>